<name>A0ABU8U3R7_9ACTN</name>
<evidence type="ECO:0000256" key="1">
    <source>
        <dbReference type="SAM" id="MobiDB-lite"/>
    </source>
</evidence>
<reference evidence="2 3" key="1">
    <citation type="submission" date="2024-03" db="EMBL/GenBank/DDBJ databases">
        <title>Novel Streptomyces species of biotechnological and ecological value are a feature of Machair soil.</title>
        <authorList>
            <person name="Prole J.R."/>
            <person name="Goodfellow M."/>
            <person name="Allenby N."/>
            <person name="Ward A.C."/>
        </authorList>
    </citation>
    <scope>NUCLEOTIDE SEQUENCE [LARGE SCALE GENOMIC DNA]</scope>
    <source>
        <strain evidence="2 3">MS1.HAVA.3</strain>
    </source>
</reference>
<gene>
    <name evidence="2" type="ORF">WKI68_16025</name>
</gene>
<dbReference type="EMBL" id="JBBKAM010000002">
    <property type="protein sequence ID" value="MEJ8642513.1"/>
    <property type="molecule type" value="Genomic_DNA"/>
</dbReference>
<comment type="caution">
    <text evidence="2">The sequence shown here is derived from an EMBL/GenBank/DDBJ whole genome shotgun (WGS) entry which is preliminary data.</text>
</comment>
<sequence>MLERLARPRAALDAYRSALELWTRSGEGAEGGEDGQGVGGAESMEGAEGAEGAEGTQRHAQRHAEALRAKVRALEAGL</sequence>
<accession>A0ABU8U3R7</accession>
<evidence type="ECO:0000313" key="3">
    <source>
        <dbReference type="Proteomes" id="UP001382904"/>
    </source>
</evidence>
<evidence type="ECO:0000313" key="2">
    <source>
        <dbReference type="EMBL" id="MEJ8642513.1"/>
    </source>
</evidence>
<feature type="region of interest" description="Disordered" evidence="1">
    <location>
        <begin position="23"/>
        <end position="65"/>
    </location>
</feature>
<keyword evidence="3" id="KW-1185">Reference proteome</keyword>
<organism evidence="2 3">
    <name type="scientific">Streptomyces caledonius</name>
    <dbReference type="NCBI Taxonomy" id="3134107"/>
    <lineage>
        <taxon>Bacteria</taxon>
        <taxon>Bacillati</taxon>
        <taxon>Actinomycetota</taxon>
        <taxon>Actinomycetes</taxon>
        <taxon>Kitasatosporales</taxon>
        <taxon>Streptomycetaceae</taxon>
        <taxon>Streptomyces</taxon>
    </lineage>
</organism>
<proteinExistence type="predicted"/>
<dbReference type="Proteomes" id="UP001382904">
    <property type="component" value="Unassembled WGS sequence"/>
</dbReference>
<protein>
    <submittedName>
        <fullName evidence="2">Uncharacterized protein</fullName>
    </submittedName>
</protein>